<evidence type="ECO:0000259" key="1">
    <source>
        <dbReference type="PROSITE" id="PS51462"/>
    </source>
</evidence>
<dbReference type="STRING" id="2518989.IMCC3088_2238"/>
<dbReference type="PROSITE" id="PS51462">
    <property type="entry name" value="NUDIX"/>
    <property type="match status" value="1"/>
</dbReference>
<protein>
    <recommendedName>
        <fullName evidence="1">Nudix hydrolase domain-containing protein</fullName>
    </recommendedName>
</protein>
<name>F3L3P6_9GAMM</name>
<keyword evidence="3" id="KW-1185">Reference proteome</keyword>
<proteinExistence type="predicted"/>
<dbReference type="InterPro" id="IPR000086">
    <property type="entry name" value="NUDIX_hydrolase_dom"/>
</dbReference>
<dbReference type="InterPro" id="IPR015797">
    <property type="entry name" value="NUDIX_hydrolase-like_dom_sf"/>
</dbReference>
<dbReference type="Pfam" id="PF00293">
    <property type="entry name" value="NUDIX"/>
    <property type="match status" value="1"/>
</dbReference>
<dbReference type="GO" id="GO:0003824">
    <property type="term" value="F:catalytic activity"/>
    <property type="evidence" value="ECO:0007669"/>
    <property type="project" value="UniProtKB-ARBA"/>
</dbReference>
<dbReference type="SUPFAM" id="SSF55811">
    <property type="entry name" value="Nudix"/>
    <property type="match status" value="1"/>
</dbReference>
<dbReference type="AlphaFoldDB" id="F3L3P6"/>
<reference evidence="2 3" key="1">
    <citation type="journal article" date="2011" name="J. Bacteriol.">
        <title>Genome sequence of strain IMCC3088, a proteorhodopsin-containing marine bacterium belonging to the OM60/NOR5 clade.</title>
        <authorList>
            <person name="Jang Y."/>
            <person name="Oh H.M."/>
            <person name="Kang I."/>
            <person name="Lee K."/>
            <person name="Yang S.J."/>
            <person name="Cho J.C."/>
        </authorList>
    </citation>
    <scope>NUCLEOTIDE SEQUENCE [LARGE SCALE GENOMIC DNA]</scope>
    <source>
        <strain evidence="2 3">IMCC3088</strain>
    </source>
</reference>
<gene>
    <name evidence="2" type="ORF">IMCC3088_2238</name>
</gene>
<dbReference type="Gene3D" id="3.90.79.10">
    <property type="entry name" value="Nucleoside Triphosphate Pyrophosphohydrolase"/>
    <property type="match status" value="1"/>
</dbReference>
<sequence>MLAALKREVSEETGLECKSARVLDTYHNSSISKRDHVVIYLVEDWQEEQAHEPPKLEIAETAWFRLDELPDELTPCSEFGLQRYQPNCS</sequence>
<dbReference type="eggNOG" id="COG1051">
    <property type="taxonomic scope" value="Bacteria"/>
</dbReference>
<comment type="caution">
    <text evidence="2">The sequence shown here is derived from an EMBL/GenBank/DDBJ whole genome shotgun (WGS) entry which is preliminary data.</text>
</comment>
<organism evidence="2 3">
    <name type="scientific">Aequoribacter fuscus</name>
    <dbReference type="NCBI Taxonomy" id="2518989"/>
    <lineage>
        <taxon>Bacteria</taxon>
        <taxon>Pseudomonadati</taxon>
        <taxon>Pseudomonadota</taxon>
        <taxon>Gammaproteobacteria</taxon>
        <taxon>Cellvibrionales</taxon>
        <taxon>Halieaceae</taxon>
        <taxon>Aequoribacter</taxon>
    </lineage>
</organism>
<dbReference type="Proteomes" id="UP000005615">
    <property type="component" value="Unassembled WGS sequence"/>
</dbReference>
<dbReference type="EMBL" id="AEIG01000066">
    <property type="protein sequence ID" value="EGG29019.1"/>
    <property type="molecule type" value="Genomic_DNA"/>
</dbReference>
<evidence type="ECO:0000313" key="3">
    <source>
        <dbReference type="Proteomes" id="UP000005615"/>
    </source>
</evidence>
<feature type="domain" description="Nudix hydrolase" evidence="1">
    <location>
        <begin position="1"/>
        <end position="89"/>
    </location>
</feature>
<accession>F3L3P6</accession>
<evidence type="ECO:0000313" key="2">
    <source>
        <dbReference type="EMBL" id="EGG29019.1"/>
    </source>
</evidence>